<dbReference type="GO" id="GO:0055085">
    <property type="term" value="P:transmembrane transport"/>
    <property type="evidence" value="ECO:0007669"/>
    <property type="project" value="InterPro"/>
</dbReference>
<protein>
    <submittedName>
        <fullName evidence="10">Carbohydrate ABC transporter permease</fullName>
    </submittedName>
</protein>
<evidence type="ECO:0000256" key="8">
    <source>
        <dbReference type="SAM" id="MobiDB-lite"/>
    </source>
</evidence>
<keyword evidence="3" id="KW-1003">Cell membrane</keyword>
<feature type="transmembrane region" description="Helical" evidence="7">
    <location>
        <begin position="99"/>
        <end position="124"/>
    </location>
</feature>
<evidence type="ECO:0000259" key="9">
    <source>
        <dbReference type="PROSITE" id="PS50928"/>
    </source>
</evidence>
<evidence type="ECO:0000256" key="7">
    <source>
        <dbReference type="RuleBase" id="RU363032"/>
    </source>
</evidence>
<dbReference type="PROSITE" id="PS50928">
    <property type="entry name" value="ABC_TM1"/>
    <property type="match status" value="1"/>
</dbReference>
<dbReference type="InterPro" id="IPR035906">
    <property type="entry name" value="MetI-like_sf"/>
</dbReference>
<dbReference type="GO" id="GO:0005886">
    <property type="term" value="C:plasma membrane"/>
    <property type="evidence" value="ECO:0007669"/>
    <property type="project" value="UniProtKB-SubCell"/>
</dbReference>
<evidence type="ECO:0000313" key="11">
    <source>
        <dbReference type="Proteomes" id="UP000273807"/>
    </source>
</evidence>
<reference evidence="10 11" key="1">
    <citation type="submission" date="2018-10" db="EMBL/GenBank/DDBJ databases">
        <title>Genome sequencing of Arthrobacter oryzae TNB02.</title>
        <authorList>
            <person name="Cho Y.-J."/>
            <person name="Cho A."/>
            <person name="Kim O.-S."/>
        </authorList>
    </citation>
    <scope>NUCLEOTIDE SEQUENCE [LARGE SCALE GENOMIC DNA]</scope>
    <source>
        <strain evidence="10 11">TNB02</strain>
    </source>
</reference>
<keyword evidence="6 7" id="KW-0472">Membrane</keyword>
<feature type="transmembrane region" description="Helical" evidence="7">
    <location>
        <begin position="280"/>
        <end position="301"/>
    </location>
</feature>
<dbReference type="Proteomes" id="UP000273807">
    <property type="component" value="Unassembled WGS sequence"/>
</dbReference>
<accession>A0A3N0BNP7</accession>
<dbReference type="EMBL" id="RBED01000133">
    <property type="protein sequence ID" value="RNL50494.1"/>
    <property type="molecule type" value="Genomic_DNA"/>
</dbReference>
<evidence type="ECO:0000256" key="6">
    <source>
        <dbReference type="ARBA" id="ARBA00023136"/>
    </source>
</evidence>
<name>A0A3N0BNP7_9MICC</name>
<feature type="transmembrane region" description="Helical" evidence="7">
    <location>
        <begin position="39"/>
        <end position="61"/>
    </location>
</feature>
<evidence type="ECO:0000256" key="4">
    <source>
        <dbReference type="ARBA" id="ARBA00022692"/>
    </source>
</evidence>
<sequence length="316" mass="34730">MSITNPAHAVTAGTESTTPAGTGSAGHPRKNKKPAKRHYGIHIFLTVLAAIWLVPLLWTIFTSLRPKADTDKYGYFSLEGAFNFDNFIRAWTQGGFAQYAWNSALITIPSVILILFFASMMAFAVSRVNWKFNITLLIMFTAGNLLPPQVLAAPLFQMFKLTELPYSVSDSGSLLNTYIGVIAVDTAFQIGFVTFVLSNYMKALSHELTEAALVDGAGIWRQYWEIILPLCRPALAAMGTLEVIFVYNDFFWPLLFLQSGDRLPLTTAVNNLQGQFLSDYNLIAAGAMITAIPALVIYLLLQKHFVAGLTLGSSKG</sequence>
<proteinExistence type="inferred from homology"/>
<dbReference type="PANTHER" id="PTHR43744">
    <property type="entry name" value="ABC TRANSPORTER PERMEASE PROTEIN MG189-RELATED-RELATED"/>
    <property type="match status" value="1"/>
</dbReference>
<keyword evidence="11" id="KW-1185">Reference proteome</keyword>
<dbReference type="Pfam" id="PF00528">
    <property type="entry name" value="BPD_transp_1"/>
    <property type="match status" value="1"/>
</dbReference>
<dbReference type="AlphaFoldDB" id="A0A3N0BNP7"/>
<feature type="transmembrane region" description="Helical" evidence="7">
    <location>
        <begin position="177"/>
        <end position="197"/>
    </location>
</feature>
<feature type="transmembrane region" description="Helical" evidence="7">
    <location>
        <begin position="136"/>
        <end position="157"/>
    </location>
</feature>
<keyword evidence="5 7" id="KW-1133">Transmembrane helix</keyword>
<organism evidence="10 11">
    <name type="scientific">Arthrobacter oryzae</name>
    <dbReference type="NCBI Taxonomy" id="409290"/>
    <lineage>
        <taxon>Bacteria</taxon>
        <taxon>Bacillati</taxon>
        <taxon>Actinomycetota</taxon>
        <taxon>Actinomycetes</taxon>
        <taxon>Micrococcales</taxon>
        <taxon>Micrococcaceae</taxon>
        <taxon>Arthrobacter</taxon>
    </lineage>
</organism>
<comment type="similarity">
    <text evidence="7">Belongs to the binding-protein-dependent transport system permease family.</text>
</comment>
<comment type="caution">
    <text evidence="10">The sequence shown here is derived from an EMBL/GenBank/DDBJ whole genome shotgun (WGS) entry which is preliminary data.</text>
</comment>
<feature type="region of interest" description="Disordered" evidence="8">
    <location>
        <begin position="1"/>
        <end position="33"/>
    </location>
</feature>
<gene>
    <name evidence="10" type="ORF">D7003_16550</name>
</gene>
<dbReference type="SUPFAM" id="SSF161098">
    <property type="entry name" value="MetI-like"/>
    <property type="match status" value="1"/>
</dbReference>
<evidence type="ECO:0000256" key="1">
    <source>
        <dbReference type="ARBA" id="ARBA00004651"/>
    </source>
</evidence>
<evidence type="ECO:0000256" key="2">
    <source>
        <dbReference type="ARBA" id="ARBA00022448"/>
    </source>
</evidence>
<dbReference type="CDD" id="cd06261">
    <property type="entry name" value="TM_PBP2"/>
    <property type="match status" value="1"/>
</dbReference>
<dbReference type="RefSeq" id="WP_123256527.1">
    <property type="nucleotide sequence ID" value="NZ_RBED01000133.1"/>
</dbReference>
<evidence type="ECO:0000256" key="5">
    <source>
        <dbReference type="ARBA" id="ARBA00022989"/>
    </source>
</evidence>
<comment type="subcellular location">
    <subcellularLocation>
        <location evidence="1 7">Cell membrane</location>
        <topology evidence="1 7">Multi-pass membrane protein</topology>
    </subcellularLocation>
</comment>
<keyword evidence="4 7" id="KW-0812">Transmembrane</keyword>
<keyword evidence="2 7" id="KW-0813">Transport</keyword>
<dbReference type="PANTHER" id="PTHR43744:SF8">
    <property type="entry name" value="SN-GLYCEROL-3-PHOSPHATE TRANSPORT SYSTEM PERMEASE PROTEIN UGPE"/>
    <property type="match status" value="1"/>
</dbReference>
<dbReference type="Gene3D" id="1.10.3720.10">
    <property type="entry name" value="MetI-like"/>
    <property type="match status" value="1"/>
</dbReference>
<evidence type="ECO:0000313" key="10">
    <source>
        <dbReference type="EMBL" id="RNL50494.1"/>
    </source>
</evidence>
<dbReference type="InterPro" id="IPR000515">
    <property type="entry name" value="MetI-like"/>
</dbReference>
<evidence type="ECO:0000256" key="3">
    <source>
        <dbReference type="ARBA" id="ARBA00022475"/>
    </source>
</evidence>
<feature type="domain" description="ABC transmembrane type-1" evidence="9">
    <location>
        <begin position="100"/>
        <end position="301"/>
    </location>
</feature>
<dbReference type="OrthoDB" id="9794684at2"/>